<evidence type="ECO:0000256" key="1">
    <source>
        <dbReference type="SAM" id="MobiDB-lite"/>
    </source>
</evidence>
<dbReference type="Proteomes" id="UP001175000">
    <property type="component" value="Unassembled WGS sequence"/>
</dbReference>
<protein>
    <recommendedName>
        <fullName evidence="4">C2H2-type domain-containing protein</fullName>
    </recommendedName>
</protein>
<dbReference type="AlphaFoldDB" id="A0AA39WW09"/>
<feature type="compositionally biased region" description="Low complexity" evidence="1">
    <location>
        <begin position="17"/>
        <end position="26"/>
    </location>
</feature>
<name>A0AA39WW09_9PEZI</name>
<feature type="region of interest" description="Disordered" evidence="1">
    <location>
        <begin position="1"/>
        <end position="75"/>
    </location>
</feature>
<evidence type="ECO:0000313" key="3">
    <source>
        <dbReference type="Proteomes" id="UP001175000"/>
    </source>
</evidence>
<keyword evidence="3" id="KW-1185">Reference proteome</keyword>
<evidence type="ECO:0000313" key="2">
    <source>
        <dbReference type="EMBL" id="KAK0622668.1"/>
    </source>
</evidence>
<feature type="compositionally biased region" description="Low complexity" evidence="1">
    <location>
        <begin position="34"/>
        <end position="47"/>
    </location>
</feature>
<evidence type="ECO:0008006" key="4">
    <source>
        <dbReference type="Google" id="ProtNLM"/>
    </source>
</evidence>
<accession>A0AA39WW09</accession>
<comment type="caution">
    <text evidence="2">The sequence shown here is derived from an EMBL/GenBank/DDBJ whole genome shotgun (WGS) entry which is preliminary data.</text>
</comment>
<proteinExistence type="predicted"/>
<reference evidence="2" key="1">
    <citation type="submission" date="2023-06" db="EMBL/GenBank/DDBJ databases">
        <title>Genome-scale phylogeny and comparative genomics of the fungal order Sordariales.</title>
        <authorList>
            <consortium name="Lawrence Berkeley National Laboratory"/>
            <person name="Hensen N."/>
            <person name="Bonometti L."/>
            <person name="Westerberg I."/>
            <person name="Brannstrom I.O."/>
            <person name="Guillou S."/>
            <person name="Cros-Aarteil S."/>
            <person name="Calhoun S."/>
            <person name="Haridas S."/>
            <person name="Kuo A."/>
            <person name="Mondo S."/>
            <person name="Pangilinan J."/>
            <person name="Riley R."/>
            <person name="Labutti K."/>
            <person name="Andreopoulos B."/>
            <person name="Lipzen A."/>
            <person name="Chen C."/>
            <person name="Yanf M."/>
            <person name="Daum C."/>
            <person name="Ng V."/>
            <person name="Clum A."/>
            <person name="Steindorff A."/>
            <person name="Ohm R."/>
            <person name="Martin F."/>
            <person name="Silar P."/>
            <person name="Natvig D."/>
            <person name="Lalanne C."/>
            <person name="Gautier V."/>
            <person name="Ament-Velasquez S.L."/>
            <person name="Kruys A."/>
            <person name="Hutchinson M.I."/>
            <person name="Powell A.J."/>
            <person name="Barry K."/>
            <person name="Miller A.N."/>
            <person name="Grigoriev I.V."/>
            <person name="Debuchy R."/>
            <person name="Gladieux P."/>
            <person name="Thoren M.H."/>
            <person name="Johannesson H."/>
        </authorList>
    </citation>
    <scope>NUCLEOTIDE SEQUENCE</scope>
    <source>
        <strain evidence="2">CBS 606.72</strain>
    </source>
</reference>
<dbReference type="PANTHER" id="PTHR38166">
    <property type="entry name" value="C2H2-TYPE DOMAIN-CONTAINING PROTEIN-RELATED"/>
    <property type="match status" value="1"/>
</dbReference>
<feature type="region of interest" description="Disordered" evidence="1">
    <location>
        <begin position="149"/>
        <end position="185"/>
    </location>
</feature>
<gene>
    <name evidence="2" type="ORF">B0T14DRAFT_151397</name>
</gene>
<dbReference type="PANTHER" id="PTHR38166:SF1">
    <property type="entry name" value="C2H2-TYPE DOMAIN-CONTAINING PROTEIN"/>
    <property type="match status" value="1"/>
</dbReference>
<organism evidence="2 3">
    <name type="scientific">Immersiella caudata</name>
    <dbReference type="NCBI Taxonomy" id="314043"/>
    <lineage>
        <taxon>Eukaryota</taxon>
        <taxon>Fungi</taxon>
        <taxon>Dikarya</taxon>
        <taxon>Ascomycota</taxon>
        <taxon>Pezizomycotina</taxon>
        <taxon>Sordariomycetes</taxon>
        <taxon>Sordariomycetidae</taxon>
        <taxon>Sordariales</taxon>
        <taxon>Lasiosphaeriaceae</taxon>
        <taxon>Immersiella</taxon>
    </lineage>
</organism>
<sequence length="325" mass="36087">MPPPDTGSGLPVVATESSTTSSSIVPPHEPPPASSSDSSPSALTPSTSDERESSVGGDDGDSISGVTDDSDPDPDSFVFGGPFDLRLSPVIHWLKDVIVKHINDRLAENGFQDNGSIVQHAAGGETARSAPPLSTSGCQSLDGASASIARAGTSAARGKRKVNDDHDDDEDDRKRRRDKSSKNSFKEIPRTFRRYACLYHKRYPDSNRIKDFGCLGLSKMGWTDVHRVKEHLFRRHKKPSLSLTCRRCQVSFPDDQKLDDHARGDPCLVKARANVPEEEYLMFDNTVEDELRRRPRNMSEEQRWVRLFTILFNDVPQERIPSPCE</sequence>
<dbReference type="EMBL" id="JAULSU010000003">
    <property type="protein sequence ID" value="KAK0622668.1"/>
    <property type="molecule type" value="Genomic_DNA"/>
</dbReference>